<gene>
    <name evidence="2" type="ORF">Cgig2_030981</name>
</gene>
<dbReference type="PANTHER" id="PTHR47723">
    <property type="entry name" value="OS05G0353850 PROTEIN"/>
    <property type="match status" value="1"/>
</dbReference>
<dbReference type="InterPro" id="IPR012337">
    <property type="entry name" value="RNaseH-like_sf"/>
</dbReference>
<dbReference type="GO" id="GO:0003676">
    <property type="term" value="F:nucleic acid binding"/>
    <property type="evidence" value="ECO:0007669"/>
    <property type="project" value="InterPro"/>
</dbReference>
<accession>A0A9Q1KH06</accession>
<dbReference type="AlphaFoldDB" id="A0A9Q1KH06"/>
<dbReference type="SUPFAM" id="SSF53098">
    <property type="entry name" value="Ribonuclease H-like"/>
    <property type="match status" value="1"/>
</dbReference>
<reference evidence="2" key="1">
    <citation type="submission" date="2022-04" db="EMBL/GenBank/DDBJ databases">
        <title>Carnegiea gigantea Genome sequencing and assembly v2.</title>
        <authorList>
            <person name="Copetti D."/>
            <person name="Sanderson M.J."/>
            <person name="Burquez A."/>
            <person name="Wojciechowski M.F."/>
        </authorList>
    </citation>
    <scope>NUCLEOTIDE SEQUENCE</scope>
    <source>
        <strain evidence="2">SGP5-SGP5p</strain>
        <tissue evidence="2">Aerial part</tissue>
    </source>
</reference>
<proteinExistence type="predicted"/>
<dbReference type="InterPro" id="IPR053151">
    <property type="entry name" value="RNase_H-like"/>
</dbReference>
<organism evidence="2 3">
    <name type="scientific">Carnegiea gigantea</name>
    <dbReference type="NCBI Taxonomy" id="171969"/>
    <lineage>
        <taxon>Eukaryota</taxon>
        <taxon>Viridiplantae</taxon>
        <taxon>Streptophyta</taxon>
        <taxon>Embryophyta</taxon>
        <taxon>Tracheophyta</taxon>
        <taxon>Spermatophyta</taxon>
        <taxon>Magnoliopsida</taxon>
        <taxon>eudicotyledons</taxon>
        <taxon>Gunneridae</taxon>
        <taxon>Pentapetalae</taxon>
        <taxon>Caryophyllales</taxon>
        <taxon>Cactineae</taxon>
        <taxon>Cactaceae</taxon>
        <taxon>Cactoideae</taxon>
        <taxon>Echinocereeae</taxon>
        <taxon>Carnegiea</taxon>
    </lineage>
</organism>
<dbReference type="OrthoDB" id="1436423at2759"/>
<dbReference type="InterPro" id="IPR036397">
    <property type="entry name" value="RNaseH_sf"/>
</dbReference>
<evidence type="ECO:0000313" key="2">
    <source>
        <dbReference type="EMBL" id="KAJ8444161.1"/>
    </source>
</evidence>
<dbReference type="GO" id="GO:0004523">
    <property type="term" value="F:RNA-DNA hybrid ribonuclease activity"/>
    <property type="evidence" value="ECO:0007669"/>
    <property type="project" value="InterPro"/>
</dbReference>
<name>A0A9Q1KH06_9CARY</name>
<dbReference type="InterPro" id="IPR002156">
    <property type="entry name" value="RNaseH_domain"/>
</dbReference>
<keyword evidence="3" id="KW-1185">Reference proteome</keyword>
<dbReference type="CDD" id="cd06222">
    <property type="entry name" value="RNase_H_like"/>
    <property type="match status" value="1"/>
</dbReference>
<sequence>MRQVNAAFMTKLRWRVLSEKDCLWSRVLRAKYCNERCDVDMFTPRGVDSSNAWGGIIACADYIRKGIRAEVRNSKRTLFWYHSWALTKPLCMYTVSIVPPHLEDVIVEEMWDPSHGWKWDVFVDILPQDIVKAIVPFELKPGEEVGDQLVWEGSSNGSFTIKSTLSLIKDEIPEIPDSAEMMGLLHGLRLAKSRGYTRLIIQMDSQIVVNMLRKKAEKNQAYFFLLKECQSLLNCTHWSIIIAH</sequence>
<dbReference type="Gene3D" id="3.30.420.10">
    <property type="entry name" value="Ribonuclease H-like superfamily/Ribonuclease H"/>
    <property type="match status" value="1"/>
</dbReference>
<comment type="caution">
    <text evidence="2">The sequence shown here is derived from an EMBL/GenBank/DDBJ whole genome shotgun (WGS) entry which is preliminary data.</text>
</comment>
<dbReference type="InterPro" id="IPR044730">
    <property type="entry name" value="RNase_H-like_dom_plant"/>
</dbReference>
<evidence type="ECO:0000313" key="3">
    <source>
        <dbReference type="Proteomes" id="UP001153076"/>
    </source>
</evidence>
<evidence type="ECO:0000259" key="1">
    <source>
        <dbReference type="Pfam" id="PF13456"/>
    </source>
</evidence>
<protein>
    <recommendedName>
        <fullName evidence="1">RNase H type-1 domain-containing protein</fullName>
    </recommendedName>
</protein>
<dbReference type="PANTHER" id="PTHR47723:SF19">
    <property type="entry name" value="POLYNUCLEOTIDYL TRANSFERASE, RIBONUCLEASE H-LIKE SUPERFAMILY PROTEIN"/>
    <property type="match status" value="1"/>
</dbReference>
<dbReference type="Pfam" id="PF13456">
    <property type="entry name" value="RVT_3"/>
    <property type="match status" value="1"/>
</dbReference>
<feature type="domain" description="RNase H type-1" evidence="1">
    <location>
        <begin position="177"/>
        <end position="235"/>
    </location>
</feature>
<dbReference type="Proteomes" id="UP001153076">
    <property type="component" value="Unassembled WGS sequence"/>
</dbReference>
<dbReference type="EMBL" id="JAKOGI010000104">
    <property type="protein sequence ID" value="KAJ8444161.1"/>
    <property type="molecule type" value="Genomic_DNA"/>
</dbReference>